<dbReference type="PANTHER" id="PTHR43640:SF1">
    <property type="entry name" value="THIOREDOXIN-DEPENDENT PEROXIREDOXIN"/>
    <property type="match status" value="1"/>
</dbReference>
<protein>
    <submittedName>
        <fullName evidence="3">Redoxin domain-containing protein</fullName>
    </submittedName>
</protein>
<feature type="signal peptide" evidence="1">
    <location>
        <begin position="1"/>
        <end position="21"/>
    </location>
</feature>
<feature type="chain" id="PRO_5022048100" evidence="1">
    <location>
        <begin position="22"/>
        <end position="200"/>
    </location>
</feature>
<evidence type="ECO:0000313" key="3">
    <source>
        <dbReference type="EMBL" id="TMQ67342.1"/>
    </source>
</evidence>
<dbReference type="InterPro" id="IPR013740">
    <property type="entry name" value="Redoxin"/>
</dbReference>
<dbReference type="InterPro" id="IPR036249">
    <property type="entry name" value="Thioredoxin-like_sf"/>
</dbReference>
<comment type="caution">
    <text evidence="3">The sequence shown here is derived from an EMBL/GenBank/DDBJ whole genome shotgun (WGS) entry which is preliminary data.</text>
</comment>
<dbReference type="Proteomes" id="UP000317691">
    <property type="component" value="Unassembled WGS sequence"/>
</dbReference>
<sequence>MIRFATFACIVLLASASAANAAAIVGKQAPPIELKDSNGKVVRLEAFKGKFVVLEWVNFQCPFVGKHYGSGNMQKLQKAYTQKGVVWLSICSSAQGKQGYVTGQEANTLLEAKGAAPTRFLLDPKGSAGKAYGAKTTPHMFVIDPEGTIVYNGAIDDTPSTDKADIATAKNYLVAALDSAMSGKKVETAATQPYGCSVKY</sequence>
<organism evidence="3 4">
    <name type="scientific">Eiseniibacteriota bacterium</name>
    <dbReference type="NCBI Taxonomy" id="2212470"/>
    <lineage>
        <taxon>Bacteria</taxon>
        <taxon>Candidatus Eiseniibacteriota</taxon>
    </lineage>
</organism>
<gene>
    <name evidence="3" type="ORF">E6K79_00055</name>
</gene>
<evidence type="ECO:0000313" key="4">
    <source>
        <dbReference type="Proteomes" id="UP000317691"/>
    </source>
</evidence>
<accession>A0A538TUN2</accession>
<dbReference type="InterPro" id="IPR047262">
    <property type="entry name" value="PRX-like1"/>
</dbReference>
<dbReference type="EMBL" id="VBOZ01000001">
    <property type="protein sequence ID" value="TMQ67342.1"/>
    <property type="molecule type" value="Genomic_DNA"/>
</dbReference>
<evidence type="ECO:0000259" key="2">
    <source>
        <dbReference type="PROSITE" id="PS51352"/>
    </source>
</evidence>
<name>A0A538TUN2_UNCEI</name>
<dbReference type="AlphaFoldDB" id="A0A538TUN2"/>
<feature type="domain" description="Thioredoxin" evidence="2">
    <location>
        <begin position="23"/>
        <end position="175"/>
    </location>
</feature>
<dbReference type="SUPFAM" id="SSF52833">
    <property type="entry name" value="Thioredoxin-like"/>
    <property type="match status" value="1"/>
</dbReference>
<dbReference type="PROSITE" id="PS51352">
    <property type="entry name" value="THIOREDOXIN_2"/>
    <property type="match status" value="1"/>
</dbReference>
<proteinExistence type="predicted"/>
<keyword evidence="1" id="KW-0732">Signal</keyword>
<dbReference type="Pfam" id="PF08534">
    <property type="entry name" value="Redoxin"/>
    <property type="match status" value="1"/>
</dbReference>
<reference evidence="3 4" key="1">
    <citation type="journal article" date="2019" name="Nat. Microbiol.">
        <title>Mediterranean grassland soil C-N compound turnover is dependent on rainfall and depth, and is mediated by genomically divergent microorganisms.</title>
        <authorList>
            <person name="Diamond S."/>
            <person name="Andeer P.F."/>
            <person name="Li Z."/>
            <person name="Crits-Christoph A."/>
            <person name="Burstein D."/>
            <person name="Anantharaman K."/>
            <person name="Lane K.R."/>
            <person name="Thomas B.C."/>
            <person name="Pan C."/>
            <person name="Northen T.R."/>
            <person name="Banfield J.F."/>
        </authorList>
    </citation>
    <scope>NUCLEOTIDE SEQUENCE [LARGE SCALE GENOMIC DNA]</scope>
    <source>
        <strain evidence="3">WS_9</strain>
    </source>
</reference>
<dbReference type="GO" id="GO:0016491">
    <property type="term" value="F:oxidoreductase activity"/>
    <property type="evidence" value="ECO:0007669"/>
    <property type="project" value="InterPro"/>
</dbReference>
<dbReference type="Gene3D" id="3.40.30.10">
    <property type="entry name" value="Glutaredoxin"/>
    <property type="match status" value="1"/>
</dbReference>
<evidence type="ECO:0000256" key="1">
    <source>
        <dbReference type="SAM" id="SignalP"/>
    </source>
</evidence>
<dbReference type="InterPro" id="IPR013766">
    <property type="entry name" value="Thioredoxin_domain"/>
</dbReference>
<dbReference type="PANTHER" id="PTHR43640">
    <property type="entry name" value="OS07G0260300 PROTEIN"/>
    <property type="match status" value="1"/>
</dbReference>